<protein>
    <submittedName>
        <fullName evidence="1">Uncharacterized protein</fullName>
    </submittedName>
</protein>
<evidence type="ECO:0000313" key="1">
    <source>
        <dbReference type="EMBL" id="KAF9783435.1"/>
    </source>
</evidence>
<gene>
    <name evidence="1" type="ORF">BJ322DRAFT_1070804</name>
</gene>
<reference evidence="1" key="2">
    <citation type="submission" date="2020-11" db="EMBL/GenBank/DDBJ databases">
        <authorList>
            <consortium name="DOE Joint Genome Institute"/>
            <person name="Kuo A."/>
            <person name="Miyauchi S."/>
            <person name="Kiss E."/>
            <person name="Drula E."/>
            <person name="Kohler A."/>
            <person name="Sanchez-Garcia M."/>
            <person name="Andreopoulos B."/>
            <person name="Barry K.W."/>
            <person name="Bonito G."/>
            <person name="Buee M."/>
            <person name="Carver A."/>
            <person name="Chen C."/>
            <person name="Cichocki N."/>
            <person name="Clum A."/>
            <person name="Culley D."/>
            <person name="Crous P.W."/>
            <person name="Fauchery L."/>
            <person name="Girlanda M."/>
            <person name="Hayes R."/>
            <person name="Keri Z."/>
            <person name="Labutti K."/>
            <person name="Lipzen A."/>
            <person name="Lombard V."/>
            <person name="Magnuson J."/>
            <person name="Maillard F."/>
            <person name="Morin E."/>
            <person name="Murat C."/>
            <person name="Nolan M."/>
            <person name="Ohm R."/>
            <person name="Pangilinan J."/>
            <person name="Pereira M."/>
            <person name="Perotto S."/>
            <person name="Peter M."/>
            <person name="Riley R."/>
            <person name="Sitrit Y."/>
            <person name="Stielow B."/>
            <person name="Szollosi G."/>
            <person name="Zifcakova L."/>
            <person name="Stursova M."/>
            <person name="Spatafora J.W."/>
            <person name="Tedersoo L."/>
            <person name="Vaario L.-M."/>
            <person name="Yamada A."/>
            <person name="Yan M."/>
            <person name="Wang P."/>
            <person name="Xu J."/>
            <person name="Bruns T."/>
            <person name="Baldrian P."/>
            <person name="Vilgalys R."/>
            <person name="Henrissat B."/>
            <person name="Grigoriev I.V."/>
            <person name="Hibbett D."/>
            <person name="Nagy L.G."/>
            <person name="Martin F.M."/>
        </authorList>
    </citation>
    <scope>NUCLEOTIDE SEQUENCE</scope>
    <source>
        <strain evidence="1">UH-Tt-Lm1</strain>
    </source>
</reference>
<comment type="caution">
    <text evidence="1">The sequence shown here is derived from an EMBL/GenBank/DDBJ whole genome shotgun (WGS) entry which is preliminary data.</text>
</comment>
<organism evidence="1 2">
    <name type="scientific">Thelephora terrestris</name>
    <dbReference type="NCBI Taxonomy" id="56493"/>
    <lineage>
        <taxon>Eukaryota</taxon>
        <taxon>Fungi</taxon>
        <taxon>Dikarya</taxon>
        <taxon>Basidiomycota</taxon>
        <taxon>Agaricomycotina</taxon>
        <taxon>Agaricomycetes</taxon>
        <taxon>Thelephorales</taxon>
        <taxon>Thelephoraceae</taxon>
        <taxon>Thelephora</taxon>
    </lineage>
</organism>
<reference evidence="1" key="1">
    <citation type="journal article" date="2020" name="Nat. Commun.">
        <title>Large-scale genome sequencing of mycorrhizal fungi provides insights into the early evolution of symbiotic traits.</title>
        <authorList>
            <person name="Miyauchi S."/>
            <person name="Kiss E."/>
            <person name="Kuo A."/>
            <person name="Drula E."/>
            <person name="Kohler A."/>
            <person name="Sanchez-Garcia M."/>
            <person name="Morin E."/>
            <person name="Andreopoulos B."/>
            <person name="Barry K.W."/>
            <person name="Bonito G."/>
            <person name="Buee M."/>
            <person name="Carver A."/>
            <person name="Chen C."/>
            <person name="Cichocki N."/>
            <person name="Clum A."/>
            <person name="Culley D."/>
            <person name="Crous P.W."/>
            <person name="Fauchery L."/>
            <person name="Girlanda M."/>
            <person name="Hayes R.D."/>
            <person name="Keri Z."/>
            <person name="LaButti K."/>
            <person name="Lipzen A."/>
            <person name="Lombard V."/>
            <person name="Magnuson J."/>
            <person name="Maillard F."/>
            <person name="Murat C."/>
            <person name="Nolan M."/>
            <person name="Ohm R.A."/>
            <person name="Pangilinan J."/>
            <person name="Pereira M.F."/>
            <person name="Perotto S."/>
            <person name="Peter M."/>
            <person name="Pfister S."/>
            <person name="Riley R."/>
            <person name="Sitrit Y."/>
            <person name="Stielow J.B."/>
            <person name="Szollosi G."/>
            <person name="Zifcakova L."/>
            <person name="Stursova M."/>
            <person name="Spatafora J.W."/>
            <person name="Tedersoo L."/>
            <person name="Vaario L.M."/>
            <person name="Yamada A."/>
            <person name="Yan M."/>
            <person name="Wang P."/>
            <person name="Xu J."/>
            <person name="Bruns T."/>
            <person name="Baldrian P."/>
            <person name="Vilgalys R."/>
            <person name="Dunand C."/>
            <person name="Henrissat B."/>
            <person name="Grigoriev I.V."/>
            <person name="Hibbett D."/>
            <person name="Nagy L.G."/>
            <person name="Martin F.M."/>
        </authorList>
    </citation>
    <scope>NUCLEOTIDE SEQUENCE</scope>
    <source>
        <strain evidence="1">UH-Tt-Lm1</strain>
    </source>
</reference>
<dbReference type="Proteomes" id="UP000736335">
    <property type="component" value="Unassembled WGS sequence"/>
</dbReference>
<dbReference type="AlphaFoldDB" id="A0A9P6HB99"/>
<dbReference type="EMBL" id="WIUZ02000010">
    <property type="protein sequence ID" value="KAF9783435.1"/>
    <property type="molecule type" value="Genomic_DNA"/>
</dbReference>
<evidence type="ECO:0000313" key="2">
    <source>
        <dbReference type="Proteomes" id="UP000736335"/>
    </source>
</evidence>
<name>A0A9P6HB99_9AGAM</name>
<keyword evidence="2" id="KW-1185">Reference proteome</keyword>
<accession>A0A9P6HB99</accession>
<proteinExistence type="predicted"/>
<sequence>MYSGPTLISEASWEWLKKRLVLCHGFRALTYRTPEWNRFLQTVRTFGDVGLITSYLSVIDIWSGWNHLHDCECWRDAAFDQGGTQCDPCRRIPRRSDSATGLQPKAWISGVYEGYRRELLELDDQPTTILTGTGVLPMIDTRQFVHDDDDA</sequence>